<reference evidence="2 3" key="1">
    <citation type="submission" date="2019-02" db="EMBL/GenBank/DDBJ databases">
        <title>Genomic Encyclopedia of Type Strains, Phase IV (KMG-IV): sequencing the most valuable type-strain genomes for metagenomic binning, comparative biology and taxonomic classification.</title>
        <authorList>
            <person name="Goeker M."/>
        </authorList>
    </citation>
    <scope>NUCLEOTIDE SEQUENCE [LARGE SCALE GENOMIC DNA]</scope>
    <source>
        <strain evidence="2 3">DSM 17196</strain>
    </source>
</reference>
<evidence type="ECO:0008006" key="4">
    <source>
        <dbReference type="Google" id="ProtNLM"/>
    </source>
</evidence>
<dbReference type="OrthoDB" id="979566at2"/>
<comment type="caution">
    <text evidence="2">The sequence shown here is derived from an EMBL/GenBank/DDBJ whole genome shotgun (WGS) entry which is preliminary data.</text>
</comment>
<keyword evidence="1" id="KW-0812">Transmembrane</keyword>
<feature type="transmembrane region" description="Helical" evidence="1">
    <location>
        <begin position="169"/>
        <end position="191"/>
    </location>
</feature>
<name>A0A4Q7P3J4_9FLAO</name>
<feature type="transmembrane region" description="Helical" evidence="1">
    <location>
        <begin position="6"/>
        <end position="26"/>
    </location>
</feature>
<keyword evidence="3" id="KW-1185">Reference proteome</keyword>
<keyword evidence="1" id="KW-0472">Membrane</keyword>
<protein>
    <recommendedName>
        <fullName evidence="4">Chemoreceptor-like protein with four helix bundle sensory module</fullName>
    </recommendedName>
</protein>
<keyword evidence="1" id="KW-1133">Transmembrane helix</keyword>
<accession>A0A4Q7P3J4</accession>
<dbReference type="Proteomes" id="UP000292262">
    <property type="component" value="Unassembled WGS sequence"/>
</dbReference>
<evidence type="ECO:0000313" key="2">
    <source>
        <dbReference type="EMBL" id="RZS93958.1"/>
    </source>
</evidence>
<sequence>MGFYNKIKWVLGILIIFVLIVTTNLIDKNSFERVKDSVVSIYEDRLIAKGLILDISNALHQKEVALIASDSVFFDRQNSIANGNIAEAILRFQRTKLTTDESQVFSNLQQDFAALKKIEEESPTLKHRDKLIAQIALLKNDLGTLSEIQLREGNKQMSISKKAMDTVELFTQIEIYLLVFIAIVIQIIIMYQPKKEAS</sequence>
<gene>
    <name evidence="2" type="ORF">EV197_2539</name>
</gene>
<proteinExistence type="predicted"/>
<evidence type="ECO:0000313" key="3">
    <source>
        <dbReference type="Proteomes" id="UP000292262"/>
    </source>
</evidence>
<dbReference type="RefSeq" id="WP_130287057.1">
    <property type="nucleotide sequence ID" value="NZ_SGXE01000002.1"/>
</dbReference>
<dbReference type="AlphaFoldDB" id="A0A4Q7P3J4"/>
<evidence type="ECO:0000256" key="1">
    <source>
        <dbReference type="SAM" id="Phobius"/>
    </source>
</evidence>
<dbReference type="EMBL" id="SGXE01000002">
    <property type="protein sequence ID" value="RZS93958.1"/>
    <property type="molecule type" value="Genomic_DNA"/>
</dbReference>
<organism evidence="2 3">
    <name type="scientific">Aquimarina brevivitae</name>
    <dbReference type="NCBI Taxonomy" id="323412"/>
    <lineage>
        <taxon>Bacteria</taxon>
        <taxon>Pseudomonadati</taxon>
        <taxon>Bacteroidota</taxon>
        <taxon>Flavobacteriia</taxon>
        <taxon>Flavobacteriales</taxon>
        <taxon>Flavobacteriaceae</taxon>
        <taxon>Aquimarina</taxon>
    </lineage>
</organism>